<name>A0A4Y9XQT7_9AGAM</name>
<dbReference type="Proteomes" id="UP000298327">
    <property type="component" value="Unassembled WGS sequence"/>
</dbReference>
<protein>
    <submittedName>
        <fullName evidence="2">Uncharacterized protein</fullName>
    </submittedName>
</protein>
<feature type="region of interest" description="Disordered" evidence="1">
    <location>
        <begin position="69"/>
        <end position="99"/>
    </location>
</feature>
<gene>
    <name evidence="2" type="ORF">EVG20_g10856</name>
</gene>
<feature type="compositionally biased region" description="Basic and acidic residues" evidence="1">
    <location>
        <begin position="494"/>
        <end position="512"/>
    </location>
</feature>
<feature type="compositionally biased region" description="Polar residues" evidence="1">
    <location>
        <begin position="476"/>
        <end position="488"/>
    </location>
</feature>
<reference evidence="2 3" key="1">
    <citation type="submission" date="2019-02" db="EMBL/GenBank/DDBJ databases">
        <title>Genome sequencing of the rare red list fungi Dentipellis fragilis.</title>
        <authorList>
            <person name="Buettner E."/>
            <person name="Kellner H."/>
        </authorList>
    </citation>
    <scope>NUCLEOTIDE SEQUENCE [LARGE SCALE GENOMIC DNA]</scope>
    <source>
        <strain evidence="2 3">DSM 105465</strain>
    </source>
</reference>
<feature type="region of interest" description="Disordered" evidence="1">
    <location>
        <begin position="192"/>
        <end position="222"/>
    </location>
</feature>
<keyword evidence="3" id="KW-1185">Reference proteome</keyword>
<comment type="caution">
    <text evidence="2">The sequence shown here is derived from an EMBL/GenBank/DDBJ whole genome shotgun (WGS) entry which is preliminary data.</text>
</comment>
<sequence length="817" mass="89571">SRRTSHPSPRRPTRSTPVFSPPPPAPAPVEEVCVECAMRDQDMADVDVTGPGVWERDSDVYYLDLLRQEKEEEATGAPPARPRSPAALANPKEPTSKRAALENYVRSQRSLAKADTLAHMRAMQESQQIDDRMRDTYSQLRRSAYELGSAVTATDGSDGVRIKAPRLSTVASSHPREVTLLENGMIVEHVDMKREERDERERRRKEQKQERARQRKSSRGSVYDVASVYSAGSPLPHTDSGFHLGVTSNNRYSQSRSPRPSSTLTAPIEYPSPGRPQAYSASMSDMQSTLSSPNRRTRFFGRTFGSGWRSQESFAPSFAPSGFSGSMVDMHVALQRENAHGHPVNSSLDMSGSAPSISGWRNSHVISPQRPIPEKVEEKPKKKRKGLAKIWRIVTGAASRSDPHLAAQSRSIDRGPDDDHDYPLAPPPPLSYLVSRSSGEQGGGSALRHVSTPSLPSSVSPNNAFSSVGVSPPTAPSSLIPSPTSSRRVGNDGADGRKSGIPTDHDGEHFPPVDEEPSQSHNTRNVHPVTSEPDMRRQSQNVQSPPEPSPPTRMVATFNGRPQSSQAWREKSLPALPTENGNGNGIRFPGQQMQMESRPRTLFTYDPSQLGAGGDMMQDHGLVAPQAPFRQSANRRQSFGGVSSRSNVLTSMLSGGRPRTSQAMEQSHSPQYQQQQYAEFGAVSMRPLDGSRHNQLVPPAPTPTKRRSKFGLHSLLGKKSHSREHEVPVNTNMNMGMNMNMNMHMGGEASVARSSGSEARHEAMMNVNEMGSSGSGHASFRRTSQASRRNLDQLVEQSSDFVAYRYPSNDQNLNLAP</sequence>
<dbReference type="AlphaFoldDB" id="A0A4Y9XQT7"/>
<feature type="region of interest" description="Disordered" evidence="1">
    <location>
        <begin position="234"/>
        <end position="297"/>
    </location>
</feature>
<evidence type="ECO:0000256" key="1">
    <source>
        <dbReference type="SAM" id="MobiDB-lite"/>
    </source>
</evidence>
<organism evidence="2 3">
    <name type="scientific">Dentipellis fragilis</name>
    <dbReference type="NCBI Taxonomy" id="205917"/>
    <lineage>
        <taxon>Eukaryota</taxon>
        <taxon>Fungi</taxon>
        <taxon>Dikarya</taxon>
        <taxon>Basidiomycota</taxon>
        <taxon>Agaricomycotina</taxon>
        <taxon>Agaricomycetes</taxon>
        <taxon>Russulales</taxon>
        <taxon>Hericiaceae</taxon>
        <taxon>Dentipellis</taxon>
    </lineage>
</organism>
<feature type="region of interest" description="Disordered" evidence="1">
    <location>
        <begin position="1"/>
        <end position="28"/>
    </location>
</feature>
<feature type="compositionally biased region" description="Polar residues" evidence="1">
    <location>
        <begin position="769"/>
        <end position="788"/>
    </location>
</feature>
<dbReference type="EMBL" id="SEOQ01001444">
    <property type="protein sequence ID" value="TFY51747.1"/>
    <property type="molecule type" value="Genomic_DNA"/>
</dbReference>
<feature type="compositionally biased region" description="Basic residues" evidence="1">
    <location>
        <begin position="1"/>
        <end position="13"/>
    </location>
</feature>
<feature type="compositionally biased region" description="Polar residues" evidence="1">
    <location>
        <begin position="344"/>
        <end position="366"/>
    </location>
</feature>
<feature type="region of interest" description="Disordered" evidence="1">
    <location>
        <begin position="768"/>
        <end position="792"/>
    </location>
</feature>
<proteinExistence type="predicted"/>
<feature type="compositionally biased region" description="Low complexity" evidence="1">
    <location>
        <begin position="248"/>
        <end position="262"/>
    </location>
</feature>
<accession>A0A4Y9XQT7</accession>
<feature type="non-terminal residue" evidence="2">
    <location>
        <position position="1"/>
    </location>
</feature>
<dbReference type="OrthoDB" id="28208at2759"/>
<evidence type="ECO:0000313" key="2">
    <source>
        <dbReference type="EMBL" id="TFY51747.1"/>
    </source>
</evidence>
<feature type="compositionally biased region" description="Low complexity" evidence="1">
    <location>
        <begin position="450"/>
        <end position="461"/>
    </location>
</feature>
<evidence type="ECO:0000313" key="3">
    <source>
        <dbReference type="Proteomes" id="UP000298327"/>
    </source>
</evidence>
<feature type="region of interest" description="Disordered" evidence="1">
    <location>
        <begin position="341"/>
        <end position="569"/>
    </location>
</feature>
<feature type="compositionally biased region" description="Polar residues" evidence="1">
    <location>
        <begin position="279"/>
        <end position="294"/>
    </location>
</feature>
<feature type="compositionally biased region" description="Basic and acidic residues" evidence="1">
    <location>
        <begin position="192"/>
        <end position="201"/>
    </location>
</feature>
<dbReference type="STRING" id="205917.A0A4Y9XQT7"/>